<dbReference type="InParanoid" id="A0A0C3BHH7"/>
<gene>
    <name evidence="1" type="ORF">PILCRDRAFT_816973</name>
</gene>
<dbReference type="EMBL" id="KN832984">
    <property type="protein sequence ID" value="KIM85768.1"/>
    <property type="molecule type" value="Genomic_DNA"/>
</dbReference>
<reference evidence="2" key="2">
    <citation type="submission" date="2015-01" db="EMBL/GenBank/DDBJ databases">
        <title>Evolutionary Origins and Diversification of the Mycorrhizal Mutualists.</title>
        <authorList>
            <consortium name="DOE Joint Genome Institute"/>
            <consortium name="Mycorrhizal Genomics Consortium"/>
            <person name="Kohler A."/>
            <person name="Kuo A."/>
            <person name="Nagy L.G."/>
            <person name="Floudas D."/>
            <person name="Copeland A."/>
            <person name="Barry K.W."/>
            <person name="Cichocki N."/>
            <person name="Veneault-Fourrey C."/>
            <person name="LaButti K."/>
            <person name="Lindquist E.A."/>
            <person name="Lipzen A."/>
            <person name="Lundell T."/>
            <person name="Morin E."/>
            <person name="Murat C."/>
            <person name="Riley R."/>
            <person name="Ohm R."/>
            <person name="Sun H."/>
            <person name="Tunlid A."/>
            <person name="Henrissat B."/>
            <person name="Grigoriev I.V."/>
            <person name="Hibbett D.S."/>
            <person name="Martin F."/>
        </authorList>
    </citation>
    <scope>NUCLEOTIDE SEQUENCE [LARGE SCALE GENOMIC DNA]</scope>
    <source>
        <strain evidence="2">F 1598</strain>
    </source>
</reference>
<accession>A0A0C3BHH7</accession>
<sequence>MSRRQTVQALRAAEDFVDKIRHAFRLAGFGPKIRKITVAGKAINFGEGLGDVQDNFDTTYEGILVGLCRARKKPWGRRRTEVQTSSKVKFAYSGLTGD</sequence>
<evidence type="ECO:0000313" key="1">
    <source>
        <dbReference type="EMBL" id="KIM85768.1"/>
    </source>
</evidence>
<keyword evidence="2" id="KW-1185">Reference proteome</keyword>
<protein>
    <submittedName>
        <fullName evidence="1">Uncharacterized protein</fullName>
    </submittedName>
</protein>
<dbReference type="AlphaFoldDB" id="A0A0C3BHH7"/>
<dbReference type="Proteomes" id="UP000054166">
    <property type="component" value="Unassembled WGS sequence"/>
</dbReference>
<organism evidence="1 2">
    <name type="scientific">Piloderma croceum (strain F 1598)</name>
    <dbReference type="NCBI Taxonomy" id="765440"/>
    <lineage>
        <taxon>Eukaryota</taxon>
        <taxon>Fungi</taxon>
        <taxon>Dikarya</taxon>
        <taxon>Basidiomycota</taxon>
        <taxon>Agaricomycotina</taxon>
        <taxon>Agaricomycetes</taxon>
        <taxon>Agaricomycetidae</taxon>
        <taxon>Atheliales</taxon>
        <taxon>Atheliaceae</taxon>
        <taxon>Piloderma</taxon>
    </lineage>
</organism>
<dbReference type="HOGENOM" id="CLU_2339240_0_0_1"/>
<feature type="non-terminal residue" evidence="1">
    <location>
        <position position="98"/>
    </location>
</feature>
<proteinExistence type="predicted"/>
<name>A0A0C3BHH7_PILCF</name>
<reference evidence="1 2" key="1">
    <citation type="submission" date="2014-04" db="EMBL/GenBank/DDBJ databases">
        <authorList>
            <consortium name="DOE Joint Genome Institute"/>
            <person name="Kuo A."/>
            <person name="Tarkka M."/>
            <person name="Buscot F."/>
            <person name="Kohler A."/>
            <person name="Nagy L.G."/>
            <person name="Floudas D."/>
            <person name="Copeland A."/>
            <person name="Barry K.W."/>
            <person name="Cichocki N."/>
            <person name="Veneault-Fourrey C."/>
            <person name="LaButti K."/>
            <person name="Lindquist E.A."/>
            <person name="Lipzen A."/>
            <person name="Lundell T."/>
            <person name="Morin E."/>
            <person name="Murat C."/>
            <person name="Sun H."/>
            <person name="Tunlid A."/>
            <person name="Henrissat B."/>
            <person name="Grigoriev I.V."/>
            <person name="Hibbett D.S."/>
            <person name="Martin F."/>
            <person name="Nordberg H.P."/>
            <person name="Cantor M.N."/>
            <person name="Hua S.X."/>
        </authorList>
    </citation>
    <scope>NUCLEOTIDE SEQUENCE [LARGE SCALE GENOMIC DNA]</scope>
    <source>
        <strain evidence="1 2">F 1598</strain>
    </source>
</reference>
<evidence type="ECO:0000313" key="2">
    <source>
        <dbReference type="Proteomes" id="UP000054166"/>
    </source>
</evidence>